<reference evidence="2 3" key="1">
    <citation type="submission" date="2018-11" db="EMBL/GenBank/DDBJ databases">
        <authorList>
            <consortium name="Pathogen Informatics"/>
        </authorList>
    </citation>
    <scope>NUCLEOTIDE SEQUENCE [LARGE SCALE GENOMIC DNA]</scope>
</reference>
<accession>A0A3P7JIS0</accession>
<dbReference type="AlphaFoldDB" id="A0A3P7JIS0"/>
<dbReference type="OrthoDB" id="5418203at2759"/>
<feature type="compositionally biased region" description="Polar residues" evidence="1">
    <location>
        <begin position="38"/>
        <end position="60"/>
    </location>
</feature>
<dbReference type="PANTHER" id="PTHR21678">
    <property type="entry name" value="GROWTH INHIBITION AND DIFFERENTIATION RELATED PROTEIN 88"/>
    <property type="match status" value="1"/>
</dbReference>
<keyword evidence="3" id="KW-1185">Reference proteome</keyword>
<proteinExistence type="predicted"/>
<feature type="region of interest" description="Disordered" evidence="1">
    <location>
        <begin position="31"/>
        <end position="72"/>
    </location>
</feature>
<dbReference type="InterPro" id="IPR039884">
    <property type="entry name" value="R3HC1/R3HCL"/>
</dbReference>
<feature type="compositionally biased region" description="Basic and acidic residues" evidence="1">
    <location>
        <begin position="204"/>
        <end position="231"/>
    </location>
</feature>
<organism evidence="2 3">
    <name type="scientific">Strongylus vulgaris</name>
    <name type="common">Blood worm</name>
    <dbReference type="NCBI Taxonomy" id="40348"/>
    <lineage>
        <taxon>Eukaryota</taxon>
        <taxon>Metazoa</taxon>
        <taxon>Ecdysozoa</taxon>
        <taxon>Nematoda</taxon>
        <taxon>Chromadorea</taxon>
        <taxon>Rhabditida</taxon>
        <taxon>Rhabditina</taxon>
        <taxon>Rhabditomorpha</taxon>
        <taxon>Strongyloidea</taxon>
        <taxon>Strongylidae</taxon>
        <taxon>Strongylus</taxon>
    </lineage>
</organism>
<evidence type="ECO:0000256" key="1">
    <source>
        <dbReference type="SAM" id="MobiDB-lite"/>
    </source>
</evidence>
<name>A0A3P7JIS0_STRVU</name>
<evidence type="ECO:0000313" key="3">
    <source>
        <dbReference type="Proteomes" id="UP000270094"/>
    </source>
</evidence>
<evidence type="ECO:0000313" key="2">
    <source>
        <dbReference type="EMBL" id="VDM80753.1"/>
    </source>
</evidence>
<dbReference type="EMBL" id="UYYB01109883">
    <property type="protein sequence ID" value="VDM80753.1"/>
    <property type="molecule type" value="Genomic_DNA"/>
</dbReference>
<sequence>MDQWNTPEYSPKHLPSTLGVENVAAKSDVPDRVLSLSDAPTQSTSYSSGVDLPKNSQSQIAAVPDDDEKDSWEDLDDTKLEQQVKAMKLEVAAKTTKPRINYFAAPVTRSPPWDPSYWGNASVKWLERKMVFVVFANERQARDALVLHKHQWLRLRPLSKSPANVQEKAKEIQAQLRPARARPKTNAVVARRMVEHTLGLRSSVSKEQREAERKQLSDARAAKKNSGHWDD</sequence>
<protein>
    <submittedName>
        <fullName evidence="2">Uncharacterized protein</fullName>
    </submittedName>
</protein>
<dbReference type="PANTHER" id="PTHR21678:SF0">
    <property type="entry name" value="C3H1-TYPE DOMAIN-CONTAINING PROTEIN"/>
    <property type="match status" value="1"/>
</dbReference>
<dbReference type="Proteomes" id="UP000270094">
    <property type="component" value="Unassembled WGS sequence"/>
</dbReference>
<gene>
    <name evidence="2" type="ORF">SVUK_LOCUS15751</name>
</gene>
<feature type="region of interest" description="Disordered" evidence="1">
    <location>
        <begin position="199"/>
        <end position="231"/>
    </location>
</feature>